<dbReference type="PANTHER" id="PTHR45856">
    <property type="entry name" value="ALPHA/BETA-HYDROLASES SUPERFAMILY PROTEIN"/>
    <property type="match status" value="1"/>
</dbReference>
<gene>
    <name evidence="3" type="ORF">J0H12_05110</name>
</gene>
<dbReference type="CDD" id="cd00519">
    <property type="entry name" value="Lipase_3"/>
    <property type="match status" value="1"/>
</dbReference>
<feature type="coiled-coil region" evidence="1">
    <location>
        <begin position="470"/>
        <end position="555"/>
    </location>
</feature>
<proteinExistence type="predicted"/>
<dbReference type="InterPro" id="IPR002921">
    <property type="entry name" value="Fungal_lipase-type"/>
</dbReference>
<sequence length="569" mass="63013">MHKDHKILIYTTTRVLTLIFLANAYAEGPMDEDTMALRAPTMGQRAFDKEELLVLKKSLQGLNGAGDLEAIDPKKTTRQSVNLEIVVNESLPTPSHLQVIETAEILDEVAANTPVVRTVAGFTLDDVKEMAHLSTLSYTGTFDADNGKEMVAKLKSEGWEIVEFSTKAERSGIVLVRGDEAIISYHGSESLRNLATDAYATMSEMEWASGYAHTGFLNGFEKTWDQVYGTLNTHATKKGLSLRDMKVKVTGHSLGAALATLAAYRLATVSEVKPEVINFASPRVFDPNGAANYEKVCSKTLRVKHNDSTTGTDIVTLVGPGFLGFKHVGKELVIKDGGGVPHVMSGYHGALGKLEDENFEAKKGSGTGFFAWLNKKLYTVDSDRHLAKGIVRISKIAPDKWIEVQGMEPEEKKAFVNSRQASIALARAISANKAPEVLANLSEEMMMARAHYELVRDQHLDITSGVRKARHEVDSKQKSFEDKLNKLERRHGELMQAVDYAEENFKSEKAKKEVEKKRQKLDKQKVKVLKAKEKLDTAETRLKQKRVKAAQKKVENTNLINETEIKSAA</sequence>
<evidence type="ECO:0000313" key="3">
    <source>
        <dbReference type="EMBL" id="MBN9413282.1"/>
    </source>
</evidence>
<dbReference type="InterPro" id="IPR029058">
    <property type="entry name" value="AB_hydrolase_fold"/>
</dbReference>
<name>A0A8J7PK57_9PROT</name>
<dbReference type="AlphaFoldDB" id="A0A8J7PK57"/>
<dbReference type="GO" id="GO:0006629">
    <property type="term" value="P:lipid metabolic process"/>
    <property type="evidence" value="ECO:0007669"/>
    <property type="project" value="InterPro"/>
</dbReference>
<evidence type="ECO:0000256" key="1">
    <source>
        <dbReference type="SAM" id="Coils"/>
    </source>
</evidence>
<dbReference type="InterPro" id="IPR051218">
    <property type="entry name" value="Sec_MonoDiacylglyc_Lipase"/>
</dbReference>
<evidence type="ECO:0000259" key="2">
    <source>
        <dbReference type="Pfam" id="PF01764"/>
    </source>
</evidence>
<dbReference type="EMBL" id="JAFKGL010000020">
    <property type="protein sequence ID" value="MBN9413282.1"/>
    <property type="molecule type" value="Genomic_DNA"/>
</dbReference>
<dbReference type="PANTHER" id="PTHR45856:SF11">
    <property type="entry name" value="FUNGAL LIPASE-LIKE DOMAIN-CONTAINING PROTEIN"/>
    <property type="match status" value="1"/>
</dbReference>
<protein>
    <submittedName>
        <fullName evidence="3">Lipase family protein</fullName>
    </submittedName>
</protein>
<dbReference type="Proteomes" id="UP000664414">
    <property type="component" value="Unassembled WGS sequence"/>
</dbReference>
<feature type="domain" description="Fungal lipase-type" evidence="2">
    <location>
        <begin position="183"/>
        <end position="307"/>
    </location>
</feature>
<dbReference type="Pfam" id="PF01764">
    <property type="entry name" value="Lipase_3"/>
    <property type="match status" value="1"/>
</dbReference>
<organism evidence="3 4">
    <name type="scientific">Candidatus Paracaedimonas acanthamoebae</name>
    <dbReference type="NCBI Taxonomy" id="244581"/>
    <lineage>
        <taxon>Bacteria</taxon>
        <taxon>Pseudomonadati</taxon>
        <taxon>Pseudomonadota</taxon>
        <taxon>Alphaproteobacteria</taxon>
        <taxon>Holosporales</taxon>
        <taxon>Caedimonadaceae</taxon>
        <taxon>Candidatus Paracaedimonas</taxon>
    </lineage>
</organism>
<reference evidence="3" key="1">
    <citation type="submission" date="2021-02" db="EMBL/GenBank/DDBJ databases">
        <title>Thiocyanate and organic carbon inputs drive convergent selection for specific autotrophic Afipia and Thiobacillus strains within complex microbiomes.</title>
        <authorList>
            <person name="Huddy R.J."/>
            <person name="Sachdeva R."/>
            <person name="Kadzinga F."/>
            <person name="Kantor R.S."/>
            <person name="Harrison S.T.L."/>
            <person name="Banfield J.F."/>
        </authorList>
    </citation>
    <scope>NUCLEOTIDE SEQUENCE</scope>
    <source>
        <strain evidence="3">SCN18_10_11_15_R4_P_38_20</strain>
    </source>
</reference>
<dbReference type="Gene3D" id="3.40.50.1820">
    <property type="entry name" value="alpha/beta hydrolase"/>
    <property type="match status" value="1"/>
</dbReference>
<accession>A0A8J7PK57</accession>
<dbReference type="SUPFAM" id="SSF53474">
    <property type="entry name" value="alpha/beta-Hydrolases"/>
    <property type="match status" value="1"/>
</dbReference>
<evidence type="ECO:0000313" key="4">
    <source>
        <dbReference type="Proteomes" id="UP000664414"/>
    </source>
</evidence>
<comment type="caution">
    <text evidence="3">The sequence shown here is derived from an EMBL/GenBank/DDBJ whole genome shotgun (WGS) entry which is preliminary data.</text>
</comment>
<keyword evidence="1" id="KW-0175">Coiled coil</keyword>